<dbReference type="GO" id="GO:0016477">
    <property type="term" value="P:cell migration"/>
    <property type="evidence" value="ECO:0007669"/>
    <property type="project" value="TreeGrafter"/>
</dbReference>
<dbReference type="PANTHER" id="PTHR24416">
    <property type="entry name" value="TYROSINE-PROTEIN KINASE RECEPTOR"/>
    <property type="match status" value="1"/>
</dbReference>
<protein>
    <recommendedName>
        <fullName evidence="2">receptor protein-tyrosine kinase</fullName>
        <ecNumber evidence="2">2.7.10.1</ecNumber>
    </recommendedName>
</protein>
<evidence type="ECO:0000256" key="2">
    <source>
        <dbReference type="ARBA" id="ARBA00011902"/>
    </source>
</evidence>
<keyword evidence="7 14" id="KW-1133">Transmembrane helix</keyword>
<dbReference type="InterPro" id="IPR013783">
    <property type="entry name" value="Ig-like_fold"/>
</dbReference>
<evidence type="ECO:0000313" key="17">
    <source>
        <dbReference type="EMBL" id="KAK8761353.1"/>
    </source>
</evidence>
<dbReference type="EC" id="2.7.10.1" evidence="2"/>
<dbReference type="Proteomes" id="UP001321473">
    <property type="component" value="Unassembled WGS sequence"/>
</dbReference>
<dbReference type="SUPFAM" id="SSF103575">
    <property type="entry name" value="Plexin repeat"/>
    <property type="match status" value="1"/>
</dbReference>
<dbReference type="GO" id="GO:0005886">
    <property type="term" value="C:plasma membrane"/>
    <property type="evidence" value="ECO:0007669"/>
    <property type="project" value="TreeGrafter"/>
</dbReference>
<dbReference type="InterPro" id="IPR011009">
    <property type="entry name" value="Kinase-like_dom_sf"/>
</dbReference>
<dbReference type="GO" id="GO:0008234">
    <property type="term" value="F:cysteine-type peptidase activity"/>
    <property type="evidence" value="ECO:0007669"/>
    <property type="project" value="InterPro"/>
</dbReference>
<dbReference type="Pfam" id="PF07714">
    <property type="entry name" value="PK_Tyr_Ser-Thr"/>
    <property type="match status" value="1"/>
</dbReference>
<feature type="domain" description="Protein kinase" evidence="15">
    <location>
        <begin position="650"/>
        <end position="914"/>
    </location>
</feature>
<evidence type="ECO:0000256" key="5">
    <source>
        <dbReference type="ARBA" id="ARBA00022737"/>
    </source>
</evidence>
<evidence type="ECO:0000256" key="4">
    <source>
        <dbReference type="ARBA" id="ARBA00022729"/>
    </source>
</evidence>
<dbReference type="InterPro" id="IPR038765">
    <property type="entry name" value="Papain-like_cys_pep_sf"/>
</dbReference>
<dbReference type="GO" id="GO:0007169">
    <property type="term" value="P:cell surface receptor protein tyrosine kinase signaling pathway"/>
    <property type="evidence" value="ECO:0007669"/>
    <property type="project" value="TreeGrafter"/>
</dbReference>
<dbReference type="GO" id="GO:0007399">
    <property type="term" value="P:nervous system development"/>
    <property type="evidence" value="ECO:0007669"/>
    <property type="project" value="TreeGrafter"/>
</dbReference>
<accession>A0AAQ4DFW3</accession>
<evidence type="ECO:0000256" key="8">
    <source>
        <dbReference type="ARBA" id="ARBA00023136"/>
    </source>
</evidence>
<dbReference type="SMART" id="SM00219">
    <property type="entry name" value="TyrKc"/>
    <property type="match status" value="1"/>
</dbReference>
<keyword evidence="8 14" id="KW-0472">Membrane</keyword>
<comment type="caution">
    <text evidence="12">Lacks conserved residue(s) required for the propagation of feature annotation.</text>
</comment>
<dbReference type="PRINTS" id="PR00109">
    <property type="entry name" value="TYRKINASE"/>
</dbReference>
<dbReference type="InterPro" id="IPR015943">
    <property type="entry name" value="WD40/YVTN_repeat-like_dom_sf"/>
</dbReference>
<keyword evidence="5" id="KW-0677">Repeat</keyword>
<dbReference type="SUPFAM" id="SSF54001">
    <property type="entry name" value="Cysteine proteinases"/>
    <property type="match status" value="1"/>
</dbReference>
<gene>
    <name evidence="17" type="ORF">V5799_027380</name>
</gene>
<evidence type="ECO:0000256" key="10">
    <source>
        <dbReference type="ARBA" id="ARBA00023180"/>
    </source>
</evidence>
<feature type="transmembrane region" description="Helical" evidence="14">
    <location>
        <begin position="551"/>
        <end position="572"/>
    </location>
</feature>
<dbReference type="InterPro" id="IPR000719">
    <property type="entry name" value="Prot_kinase_dom"/>
</dbReference>
<dbReference type="SUPFAM" id="SSF101912">
    <property type="entry name" value="Sema domain"/>
    <property type="match status" value="1"/>
</dbReference>
<comment type="catalytic activity">
    <reaction evidence="11">
        <text>L-tyrosyl-[protein] + ATP = O-phospho-L-tyrosyl-[protein] + ADP + H(+)</text>
        <dbReference type="Rhea" id="RHEA:10596"/>
        <dbReference type="Rhea" id="RHEA-COMP:10136"/>
        <dbReference type="Rhea" id="RHEA-COMP:20101"/>
        <dbReference type="ChEBI" id="CHEBI:15378"/>
        <dbReference type="ChEBI" id="CHEBI:30616"/>
        <dbReference type="ChEBI" id="CHEBI:46858"/>
        <dbReference type="ChEBI" id="CHEBI:61978"/>
        <dbReference type="ChEBI" id="CHEBI:456216"/>
        <dbReference type="EC" id="2.7.10.1"/>
    </reaction>
</comment>
<name>A0AAQ4DFW3_AMBAM</name>
<dbReference type="InterPro" id="IPR002909">
    <property type="entry name" value="IPT_dom"/>
</dbReference>
<dbReference type="Gene3D" id="2.130.10.10">
    <property type="entry name" value="YVTN repeat-like/Quinoprotein amine dehydrogenase"/>
    <property type="match status" value="1"/>
</dbReference>
<dbReference type="PANTHER" id="PTHR24416:SF564">
    <property type="entry name" value="MACROPHAGE-STIMULATING PROTEIN RECEPTOR"/>
    <property type="match status" value="1"/>
</dbReference>
<feature type="domain" description="Sema" evidence="16">
    <location>
        <begin position="1"/>
        <end position="150"/>
    </location>
</feature>
<evidence type="ECO:0000256" key="7">
    <source>
        <dbReference type="ARBA" id="ARBA00022989"/>
    </source>
</evidence>
<organism evidence="17 18">
    <name type="scientific">Amblyomma americanum</name>
    <name type="common">Lone star tick</name>
    <dbReference type="NCBI Taxonomy" id="6943"/>
    <lineage>
        <taxon>Eukaryota</taxon>
        <taxon>Metazoa</taxon>
        <taxon>Ecdysozoa</taxon>
        <taxon>Arthropoda</taxon>
        <taxon>Chelicerata</taxon>
        <taxon>Arachnida</taxon>
        <taxon>Acari</taxon>
        <taxon>Parasitiformes</taxon>
        <taxon>Ixodida</taxon>
        <taxon>Ixodoidea</taxon>
        <taxon>Ixodidae</taxon>
        <taxon>Amblyomminae</taxon>
        <taxon>Amblyomma</taxon>
    </lineage>
</organism>
<dbReference type="GO" id="GO:0005524">
    <property type="term" value="F:ATP binding"/>
    <property type="evidence" value="ECO:0007669"/>
    <property type="project" value="UniProtKB-UniRule"/>
</dbReference>
<dbReference type="InterPro" id="IPR036352">
    <property type="entry name" value="Semap_dom_sf"/>
</dbReference>
<feature type="binding site" evidence="13">
    <location>
        <position position="683"/>
    </location>
    <ligand>
        <name>ATP</name>
        <dbReference type="ChEBI" id="CHEBI:30616"/>
    </ligand>
</feature>
<keyword evidence="6" id="KW-0832">Ubl conjugation</keyword>
<evidence type="ECO:0000256" key="1">
    <source>
        <dbReference type="ARBA" id="ARBA00004167"/>
    </source>
</evidence>
<dbReference type="InterPro" id="IPR001627">
    <property type="entry name" value="Semap_dom"/>
</dbReference>
<comment type="subcellular location">
    <subcellularLocation>
        <location evidence="1">Membrane</location>
        <topology evidence="1">Single-pass membrane protein</topology>
    </subcellularLocation>
</comment>
<keyword evidence="13" id="KW-0067">ATP-binding</keyword>
<dbReference type="InterPro" id="IPR001245">
    <property type="entry name" value="Ser-Thr/Tyr_kinase_cat_dom"/>
</dbReference>
<dbReference type="CDD" id="cd00603">
    <property type="entry name" value="IPT_PCSR"/>
    <property type="match status" value="1"/>
</dbReference>
<feature type="non-terminal residue" evidence="17">
    <location>
        <position position="914"/>
    </location>
</feature>
<sequence length="914" mass="101289">MDSVEHAFTEALKECNEGKRSARLSPTYHENQDDLTCKPHEALGDFTCTPGKNIYIESLVPLIGGAKLTFQGRMTTSLTVMEQNGATVVWVGDDQSFLHKIVVRNSSSRLLTSLDLSNFGSTGIRQSTAIDRMGAYGYFLTNEKVLRFPVGSCGIYKECLLCMQSREDPLGCGWCGDHCAHLAECPHPKTFFIERCPIEIDHVYPSNGSEFGGTLITIQGDYLGAPEHKPNSSIEVLIDGRVCSIVQWSWKRVMCRTPAGFHRSSVDVIVTVNDTHRSGSKKYDVVDSRVLRSAFEYKVVRYIRVTPNYGPVSGNTNITIRGINLDIGSQRKVKVGKSKCRIQRRNATFLECSPEPVPISQANRMLEVTLTIDGVKVPFTGANDCDSKFTFQSNPASDDVGYKWPSFSGNYNFGLGGFHVRPVLKPNTVKVTFHDWTKKENIHKKVQLPPPQFNSFPGRIWSVDAKDPSFEITGNNFEPLMGSDKLPVRVDAIDHDCNITSISNRSVVCKLGTNVLATGSPHTFEVVHAGQSYPIGNVTLLAQESSHESTLVSAGGAVVLLLMLVGVGIFLFHQRQLRARSTSQLACFASFDSCCLKSREHSSAGTYASSCVQSSEPSAHQVLLGPAFQIDVDTKALLLKEKLFFNREDLQLGPVIGQGHFGCVYRGSLKMAGRGEIQDVAVKTLRNNTRGGDNDSQSFLEEALIMKGFRHANVLPLIGLTIDDRDGLMVMTPYMEYGDLLSYIRNEENRPTVKLLITFGIHVAQGMDYLAGMKFVHRDLAARNCMLNENFVARVADFGLSRDIYEKDYYSGDNKTKLPVRWMAPESLEKGIYNHKTDVLHCKSVYFTTQTGSLEGQYFRKTRNLVSLSEQNLVDCSSEYHNSGCSGGRADNAFDYIKANGGIDTEESYPYVAQ</sequence>
<dbReference type="InterPro" id="IPR014756">
    <property type="entry name" value="Ig_E-set"/>
</dbReference>
<dbReference type="PROSITE" id="PS51004">
    <property type="entry name" value="SEMA"/>
    <property type="match status" value="1"/>
</dbReference>
<keyword evidence="10" id="KW-0325">Glycoprotein</keyword>
<dbReference type="InterPro" id="IPR008266">
    <property type="entry name" value="Tyr_kinase_AS"/>
</dbReference>
<evidence type="ECO:0000256" key="11">
    <source>
        <dbReference type="ARBA" id="ARBA00051243"/>
    </source>
</evidence>
<evidence type="ECO:0000256" key="14">
    <source>
        <dbReference type="SAM" id="Phobius"/>
    </source>
</evidence>
<dbReference type="GO" id="GO:0004714">
    <property type="term" value="F:transmembrane receptor protein tyrosine kinase activity"/>
    <property type="evidence" value="ECO:0007669"/>
    <property type="project" value="UniProtKB-EC"/>
</dbReference>
<dbReference type="PROSITE" id="PS00109">
    <property type="entry name" value="PROTEIN_KINASE_TYR"/>
    <property type="match status" value="1"/>
</dbReference>
<dbReference type="SUPFAM" id="SSF56112">
    <property type="entry name" value="Protein kinase-like (PK-like)"/>
    <property type="match status" value="1"/>
</dbReference>
<dbReference type="EMBL" id="JARKHS020031266">
    <property type="protein sequence ID" value="KAK8761353.1"/>
    <property type="molecule type" value="Genomic_DNA"/>
</dbReference>
<dbReference type="GO" id="GO:0006508">
    <property type="term" value="P:proteolysis"/>
    <property type="evidence" value="ECO:0007669"/>
    <property type="project" value="InterPro"/>
</dbReference>
<keyword evidence="3 14" id="KW-0812">Transmembrane</keyword>
<proteinExistence type="predicted"/>
<dbReference type="Pfam" id="PF01833">
    <property type="entry name" value="TIG"/>
    <property type="match status" value="2"/>
</dbReference>
<dbReference type="Gene3D" id="3.30.200.20">
    <property type="entry name" value="Phosphorylase Kinase, domain 1"/>
    <property type="match status" value="1"/>
</dbReference>
<dbReference type="Gene3D" id="3.90.70.10">
    <property type="entry name" value="Cysteine proteinases"/>
    <property type="match status" value="1"/>
</dbReference>
<dbReference type="CDD" id="cd00192">
    <property type="entry name" value="PTKc"/>
    <property type="match status" value="1"/>
</dbReference>
<dbReference type="InterPro" id="IPR017441">
    <property type="entry name" value="Protein_kinase_ATP_BS"/>
</dbReference>
<evidence type="ECO:0000256" key="12">
    <source>
        <dbReference type="PROSITE-ProRule" id="PRU00352"/>
    </source>
</evidence>
<dbReference type="PROSITE" id="PS00107">
    <property type="entry name" value="PROTEIN_KINASE_ATP"/>
    <property type="match status" value="1"/>
</dbReference>
<reference evidence="17 18" key="1">
    <citation type="journal article" date="2023" name="Arcadia Sci">
        <title>De novo assembly of a long-read Amblyomma americanum tick genome.</title>
        <authorList>
            <person name="Chou S."/>
            <person name="Poskanzer K.E."/>
            <person name="Rollins M."/>
            <person name="Thuy-Boun P.S."/>
        </authorList>
    </citation>
    <scope>NUCLEOTIDE SEQUENCE [LARGE SCALE GENOMIC DNA]</scope>
    <source>
        <strain evidence="17">F_SG_1</strain>
        <tissue evidence="17">Salivary glands</tissue>
    </source>
</reference>
<dbReference type="PROSITE" id="PS50011">
    <property type="entry name" value="PROTEIN_KINASE_DOM"/>
    <property type="match status" value="1"/>
</dbReference>
<keyword evidence="4" id="KW-0732">Signal</keyword>
<evidence type="ECO:0000256" key="13">
    <source>
        <dbReference type="PROSITE-ProRule" id="PRU10141"/>
    </source>
</evidence>
<evidence type="ECO:0000256" key="9">
    <source>
        <dbReference type="ARBA" id="ARBA00023170"/>
    </source>
</evidence>
<evidence type="ECO:0000259" key="16">
    <source>
        <dbReference type="PROSITE" id="PS51004"/>
    </source>
</evidence>
<comment type="caution">
    <text evidence="17">The sequence shown here is derived from an EMBL/GenBank/DDBJ whole genome shotgun (WGS) entry which is preliminary data.</text>
</comment>
<evidence type="ECO:0000313" key="18">
    <source>
        <dbReference type="Proteomes" id="UP001321473"/>
    </source>
</evidence>
<dbReference type="Gene3D" id="1.10.510.10">
    <property type="entry name" value="Transferase(Phosphotransferase) domain 1"/>
    <property type="match status" value="1"/>
</dbReference>
<keyword evidence="9" id="KW-0675">Receptor</keyword>
<dbReference type="SMART" id="SM00429">
    <property type="entry name" value="IPT"/>
    <property type="match status" value="2"/>
</dbReference>
<keyword evidence="18" id="KW-1185">Reference proteome</keyword>
<dbReference type="SUPFAM" id="SSF81296">
    <property type="entry name" value="E set domains"/>
    <property type="match status" value="2"/>
</dbReference>
<evidence type="ECO:0000259" key="15">
    <source>
        <dbReference type="PROSITE" id="PS50011"/>
    </source>
</evidence>
<evidence type="ECO:0000256" key="6">
    <source>
        <dbReference type="ARBA" id="ARBA00022843"/>
    </source>
</evidence>
<keyword evidence="13" id="KW-0547">Nucleotide-binding</keyword>
<evidence type="ECO:0000256" key="3">
    <source>
        <dbReference type="ARBA" id="ARBA00022692"/>
    </source>
</evidence>
<dbReference type="GO" id="GO:0043235">
    <property type="term" value="C:receptor complex"/>
    <property type="evidence" value="ECO:0007669"/>
    <property type="project" value="TreeGrafter"/>
</dbReference>
<dbReference type="AlphaFoldDB" id="A0AAQ4DFW3"/>
<dbReference type="InterPro" id="IPR050122">
    <property type="entry name" value="RTK"/>
</dbReference>
<dbReference type="InterPro" id="IPR020635">
    <property type="entry name" value="Tyr_kinase_cat_dom"/>
</dbReference>
<dbReference type="Gene3D" id="3.30.1680.10">
    <property type="entry name" value="ligand-binding face of the semaphorins, domain 2"/>
    <property type="match status" value="1"/>
</dbReference>
<dbReference type="Gene3D" id="2.60.40.10">
    <property type="entry name" value="Immunoglobulins"/>
    <property type="match status" value="2"/>
</dbReference>